<name>A0A382LEJ7_9ZZZZ</name>
<dbReference type="EMBL" id="UINC01086124">
    <property type="protein sequence ID" value="SVC34295.1"/>
    <property type="molecule type" value="Genomic_DNA"/>
</dbReference>
<reference evidence="1" key="1">
    <citation type="submission" date="2018-05" db="EMBL/GenBank/DDBJ databases">
        <authorList>
            <person name="Lanie J.A."/>
            <person name="Ng W.-L."/>
            <person name="Kazmierczak K.M."/>
            <person name="Andrzejewski T.M."/>
            <person name="Davidsen T.M."/>
            <person name="Wayne K.J."/>
            <person name="Tettelin H."/>
            <person name="Glass J.I."/>
            <person name="Rusch D."/>
            <person name="Podicherti R."/>
            <person name="Tsui H.-C.T."/>
            <person name="Winkler M.E."/>
        </authorList>
    </citation>
    <scope>NUCLEOTIDE SEQUENCE</scope>
</reference>
<dbReference type="InterPro" id="IPR002110">
    <property type="entry name" value="Ankyrin_rpt"/>
</dbReference>
<proteinExistence type="predicted"/>
<gene>
    <name evidence="1" type="ORF">METZ01_LOCUS287149</name>
</gene>
<dbReference type="Gene3D" id="1.25.40.20">
    <property type="entry name" value="Ankyrin repeat-containing domain"/>
    <property type="match status" value="1"/>
</dbReference>
<accession>A0A382LEJ7</accession>
<dbReference type="AlphaFoldDB" id="A0A382LEJ7"/>
<dbReference type="PROSITE" id="PS50088">
    <property type="entry name" value="ANK_REPEAT"/>
    <property type="match status" value="1"/>
</dbReference>
<dbReference type="PROSITE" id="PS50297">
    <property type="entry name" value="ANK_REP_REGION"/>
    <property type="match status" value="1"/>
</dbReference>
<evidence type="ECO:0000313" key="1">
    <source>
        <dbReference type="EMBL" id="SVC34295.1"/>
    </source>
</evidence>
<dbReference type="SUPFAM" id="SSF48403">
    <property type="entry name" value="Ankyrin repeat"/>
    <property type="match status" value="1"/>
</dbReference>
<dbReference type="InterPro" id="IPR036770">
    <property type="entry name" value="Ankyrin_rpt-contain_sf"/>
</dbReference>
<dbReference type="PROSITE" id="PS51257">
    <property type="entry name" value="PROKAR_LIPOPROTEIN"/>
    <property type="match status" value="1"/>
</dbReference>
<sequence length="142" mass="15496">MKHLLLTTIAVVVLVGCATTQSPNSPLFDAVKKGDIEAVKKHLDAGADVNARIRFKPGGLSILKMNARLDRSILGIDYKVTPLDLAISRESPQQAHSIQLFKIDHPEIADILRKHGGKTSHDLDWEKLGDPLFNAVKKATGN</sequence>
<organism evidence="1">
    <name type="scientific">marine metagenome</name>
    <dbReference type="NCBI Taxonomy" id="408172"/>
    <lineage>
        <taxon>unclassified sequences</taxon>
        <taxon>metagenomes</taxon>
        <taxon>ecological metagenomes</taxon>
    </lineage>
</organism>
<protein>
    <submittedName>
        <fullName evidence="1">Uncharacterized protein</fullName>
    </submittedName>
</protein>